<organism evidence="15 16">
    <name type="scientific">Gimibacter soli</name>
    <dbReference type="NCBI Taxonomy" id="3024400"/>
    <lineage>
        <taxon>Bacteria</taxon>
        <taxon>Pseudomonadati</taxon>
        <taxon>Pseudomonadota</taxon>
        <taxon>Alphaproteobacteria</taxon>
        <taxon>Kordiimonadales</taxon>
        <taxon>Temperatibacteraceae</taxon>
        <taxon>Gimibacter</taxon>
    </lineage>
</organism>
<feature type="domain" description="TonB-dependent receptor-like beta-barrel" evidence="13">
    <location>
        <begin position="363"/>
        <end position="872"/>
    </location>
</feature>
<proteinExistence type="inferred from homology"/>
<keyword evidence="3 11" id="KW-1134">Transmembrane beta strand</keyword>
<dbReference type="InterPro" id="IPR036942">
    <property type="entry name" value="Beta-barrel_TonB_sf"/>
</dbReference>
<dbReference type="Proteomes" id="UP001217500">
    <property type="component" value="Chromosome"/>
</dbReference>
<evidence type="ECO:0000256" key="9">
    <source>
        <dbReference type="ARBA" id="ARBA00023136"/>
    </source>
</evidence>
<evidence type="ECO:0000256" key="5">
    <source>
        <dbReference type="ARBA" id="ARBA00022692"/>
    </source>
</evidence>
<evidence type="ECO:0000256" key="7">
    <source>
        <dbReference type="ARBA" id="ARBA00023065"/>
    </source>
</evidence>
<protein>
    <submittedName>
        <fullName evidence="15">TonB-dependent receptor</fullName>
    </submittedName>
</protein>
<keyword evidence="5 11" id="KW-0812">Transmembrane</keyword>
<dbReference type="Gene3D" id="2.40.170.20">
    <property type="entry name" value="TonB-dependent receptor, beta-barrel domain"/>
    <property type="match status" value="3"/>
</dbReference>
<feature type="domain" description="TonB-dependent receptor plug" evidence="14">
    <location>
        <begin position="50"/>
        <end position="156"/>
    </location>
</feature>
<evidence type="ECO:0000256" key="11">
    <source>
        <dbReference type="PROSITE-ProRule" id="PRU01360"/>
    </source>
</evidence>
<evidence type="ECO:0000256" key="1">
    <source>
        <dbReference type="ARBA" id="ARBA00004571"/>
    </source>
</evidence>
<evidence type="ECO:0000256" key="3">
    <source>
        <dbReference type="ARBA" id="ARBA00022452"/>
    </source>
</evidence>
<comment type="subcellular location">
    <subcellularLocation>
        <location evidence="1 11">Cell outer membrane</location>
        <topology evidence="1 11">Multi-pass membrane protein</topology>
    </subcellularLocation>
</comment>
<keyword evidence="6" id="KW-0408">Iron</keyword>
<dbReference type="GO" id="GO:0006826">
    <property type="term" value="P:iron ion transport"/>
    <property type="evidence" value="ECO:0007669"/>
    <property type="project" value="UniProtKB-KW"/>
</dbReference>
<dbReference type="EMBL" id="CP116805">
    <property type="protein sequence ID" value="WCL54607.1"/>
    <property type="molecule type" value="Genomic_DNA"/>
</dbReference>
<name>A0AAE9XQZ2_9PROT</name>
<sequence length="910" mass="99089">MLSTDVIARLLAGASVATMIGSQAAVAQEEQDVFGLEEIVITAQKREQSAQDVPISLNAFSGEFLDIVAAEDMRDLVAYTPGLEIGTSVTQPSFQIRGVQTSDFGVGTDPAVGLYVDGVYAARSGAAIVFFSDIERVEVLKGPQGTLFGRNTAAGAISIITKKPVMNETEGKVKLRYGRFDKQQLDAMINLPITETLALRANLLVNNQDGYVKDALTGEDYGRENNDTGRVQLRWEPSPQTSVNLAYEFDRTRQDENPPIIGVSNGGYRYNPSADTLGDIPGQGDVLVGIAPLLGLPFTRDTPLSALDAVPLGAIYAGFAPFGYVPSNPGASWNFFKPATSVGGADPLGPLASDIHNGAENRNLYGVNLTITHDFEWATLTSVSAFKKFSTNNLQDEDGTADPTFYFDTDNIEDNKHFYQELRLNGVSGPLTWTAGVSFFKERAEQASATHGTTDSIDNTLYNVGATPGALAFAFDPTDGFNACDSLMLDSFGGFVSLLNDVPLSCFDPSLPGASLEQLAQTFGTTMFGRTWEETMYGVGRNSAYAAYADATYALTDRLNLTAGIRFTHDKKSWEWFNGARTISGYDELTIPAIGMNLADVHQMLLASILGGNGDLVFNQSLEGQEFERKDSWNNLSPRVVVDYKLTDDFMVFASYANGYKAGGFNSVEVNSYFDNEKVWNIEGGFKSEWFDRTLRFNAAVWHYRYDDRQSIRLTTVDGSNVPQYVTQTTDTSGKGIDLELLWVPVEGMRLFANAGFQDITCKSNCGDDDTSDGDDDPFIGEPTGVPSTRISFGGMYRFDLGTRGFLDFHVAHSYSSANRENQLCRNAGSCGIVTVGDVTWETGVAENYTDARITWSTEDENFSLSVFANNIFSNRYLGGAGGLVVDTMGAPRTEIRMPGIWGIDLTARF</sequence>
<keyword evidence="10 11" id="KW-0998">Cell outer membrane</keyword>
<keyword evidence="15" id="KW-0675">Receptor</keyword>
<dbReference type="PANTHER" id="PTHR32552:SF81">
    <property type="entry name" value="TONB-DEPENDENT OUTER MEMBRANE RECEPTOR"/>
    <property type="match status" value="1"/>
</dbReference>
<dbReference type="InterPro" id="IPR000531">
    <property type="entry name" value="Beta-barrel_TonB"/>
</dbReference>
<evidence type="ECO:0000256" key="4">
    <source>
        <dbReference type="ARBA" id="ARBA00022496"/>
    </source>
</evidence>
<evidence type="ECO:0000259" key="13">
    <source>
        <dbReference type="Pfam" id="PF00593"/>
    </source>
</evidence>
<evidence type="ECO:0000256" key="8">
    <source>
        <dbReference type="ARBA" id="ARBA00023077"/>
    </source>
</evidence>
<comment type="similarity">
    <text evidence="11 12">Belongs to the TonB-dependent receptor family.</text>
</comment>
<dbReference type="InterPro" id="IPR039426">
    <property type="entry name" value="TonB-dep_rcpt-like"/>
</dbReference>
<keyword evidence="8 12" id="KW-0798">TonB box</keyword>
<keyword evidence="4" id="KW-0410">Iron transport</keyword>
<reference evidence="15" key="1">
    <citation type="submission" date="2023-01" db="EMBL/GenBank/DDBJ databases">
        <title>The genome sequence of Kordiimonadaceae bacterium 6D33.</title>
        <authorList>
            <person name="Liu Y."/>
        </authorList>
    </citation>
    <scope>NUCLEOTIDE SEQUENCE</scope>
    <source>
        <strain evidence="15">6D33</strain>
    </source>
</reference>
<dbReference type="Pfam" id="PF07715">
    <property type="entry name" value="Plug"/>
    <property type="match status" value="1"/>
</dbReference>
<evidence type="ECO:0000313" key="15">
    <source>
        <dbReference type="EMBL" id="WCL54607.1"/>
    </source>
</evidence>
<gene>
    <name evidence="15" type="ORF">PH603_02395</name>
</gene>
<dbReference type="PANTHER" id="PTHR32552">
    <property type="entry name" value="FERRICHROME IRON RECEPTOR-RELATED"/>
    <property type="match status" value="1"/>
</dbReference>
<dbReference type="SUPFAM" id="SSF56935">
    <property type="entry name" value="Porins"/>
    <property type="match status" value="1"/>
</dbReference>
<accession>A0AAE9XQZ2</accession>
<dbReference type="KEGG" id="gso:PH603_02395"/>
<keyword evidence="7" id="KW-0406">Ion transport</keyword>
<dbReference type="Pfam" id="PF00593">
    <property type="entry name" value="TonB_dep_Rec_b-barrel"/>
    <property type="match status" value="1"/>
</dbReference>
<dbReference type="AlphaFoldDB" id="A0AAE9XQZ2"/>
<keyword evidence="9 11" id="KW-0472">Membrane</keyword>
<evidence type="ECO:0000256" key="6">
    <source>
        <dbReference type="ARBA" id="ARBA00023004"/>
    </source>
</evidence>
<keyword evidence="16" id="KW-1185">Reference proteome</keyword>
<evidence type="ECO:0000313" key="16">
    <source>
        <dbReference type="Proteomes" id="UP001217500"/>
    </source>
</evidence>
<dbReference type="PROSITE" id="PS52016">
    <property type="entry name" value="TONB_DEPENDENT_REC_3"/>
    <property type="match status" value="1"/>
</dbReference>
<dbReference type="RefSeq" id="WP_289504326.1">
    <property type="nucleotide sequence ID" value="NZ_CP116805.1"/>
</dbReference>
<dbReference type="InterPro" id="IPR012910">
    <property type="entry name" value="Plug_dom"/>
</dbReference>
<evidence type="ECO:0000256" key="2">
    <source>
        <dbReference type="ARBA" id="ARBA00022448"/>
    </source>
</evidence>
<keyword evidence="2 11" id="KW-0813">Transport</keyword>
<evidence type="ECO:0000259" key="14">
    <source>
        <dbReference type="Pfam" id="PF07715"/>
    </source>
</evidence>
<dbReference type="GO" id="GO:0009279">
    <property type="term" value="C:cell outer membrane"/>
    <property type="evidence" value="ECO:0007669"/>
    <property type="project" value="UniProtKB-SubCell"/>
</dbReference>
<evidence type="ECO:0000256" key="12">
    <source>
        <dbReference type="RuleBase" id="RU003357"/>
    </source>
</evidence>
<evidence type="ECO:0000256" key="10">
    <source>
        <dbReference type="ARBA" id="ARBA00023237"/>
    </source>
</evidence>